<dbReference type="SUPFAM" id="SSF49879">
    <property type="entry name" value="SMAD/FHA domain"/>
    <property type="match status" value="1"/>
</dbReference>
<dbReference type="Proteomes" id="UP000011087">
    <property type="component" value="Unassembled WGS sequence"/>
</dbReference>
<dbReference type="EnsemblProtists" id="EKX52921">
    <property type="protein sequence ID" value="EKX52921"/>
    <property type="gene ID" value="GUITHDRAFT_133328"/>
</dbReference>
<evidence type="ECO:0000313" key="6">
    <source>
        <dbReference type="Proteomes" id="UP000011087"/>
    </source>
</evidence>
<feature type="compositionally biased region" description="Polar residues" evidence="2">
    <location>
        <begin position="238"/>
        <end position="263"/>
    </location>
</feature>
<sequence>MTNQHWGYLIIENGQRIMLEEDSFKFGRFHITNSDKSLVTVSKQHFEVSRRPGDDGNQAYFIRDISRNGTQLKVGENLERLERDRWHDLHSGQVIVIGNSSQAGPQQGSFFEIVFEETAAESMRGSLSRNPSSLEPAAGSRVLNNPSHSHGDRAGQGRVKPQGQGEVSCSVADSAKKRTLENDENMQAQKQRRSEASEGAGEGLSCSLEVGVVRVDLTSANDVTVELEPVAGAKSPVRESSSQWNSASPVRESSSKWNSASPVRESSSKWNSAILAGPEAIQPVVTTESERPGAMNELEKLQKTLREKDLIIEGYEKRIAELEETISRNNKENHKKIAMAQITELENENQKLKAEFTSLSLKFESRAEKIDLQAKELVEAGKKCSNLEETLRRFQDGTQIQARTVMKECDYAYSAAMSLQKEIEQAGKEASKLIHELRQDVNRQKGAFAEKEKADQEKQRMMALVQGDVRSLCSMTSQLVNDCVNEIQNAEREVRKTERKLLRARRWQAAFRTKQEECFDEFLSLHRNAVEFDFNESCESESDELTDSHPQSQSQP</sequence>
<dbReference type="RefSeq" id="XP_005839901.1">
    <property type="nucleotide sequence ID" value="XM_005839844.1"/>
</dbReference>
<evidence type="ECO:0000313" key="5">
    <source>
        <dbReference type="EnsemblProtists" id="EKX52921"/>
    </source>
</evidence>
<keyword evidence="1" id="KW-0175">Coiled coil</keyword>
<feature type="region of interest" description="Disordered" evidence="2">
    <location>
        <begin position="232"/>
        <end position="263"/>
    </location>
</feature>
<dbReference type="CDD" id="cd00060">
    <property type="entry name" value="FHA"/>
    <property type="match status" value="1"/>
</dbReference>
<feature type="region of interest" description="Disordered" evidence="2">
    <location>
        <begin position="124"/>
        <end position="202"/>
    </location>
</feature>
<reference evidence="6" key="2">
    <citation type="submission" date="2012-11" db="EMBL/GenBank/DDBJ databases">
        <authorList>
            <person name="Kuo A."/>
            <person name="Curtis B.A."/>
            <person name="Tanifuji G."/>
            <person name="Burki F."/>
            <person name="Gruber A."/>
            <person name="Irimia M."/>
            <person name="Maruyama S."/>
            <person name="Arias M.C."/>
            <person name="Ball S.G."/>
            <person name="Gile G.H."/>
            <person name="Hirakawa Y."/>
            <person name="Hopkins J.F."/>
            <person name="Rensing S.A."/>
            <person name="Schmutz J."/>
            <person name="Symeonidi A."/>
            <person name="Elias M."/>
            <person name="Eveleigh R.J."/>
            <person name="Herman E.K."/>
            <person name="Klute M.J."/>
            <person name="Nakayama T."/>
            <person name="Obornik M."/>
            <person name="Reyes-Prieto A."/>
            <person name="Armbrust E.V."/>
            <person name="Aves S.J."/>
            <person name="Beiko R.G."/>
            <person name="Coutinho P."/>
            <person name="Dacks J.B."/>
            <person name="Durnford D.G."/>
            <person name="Fast N.M."/>
            <person name="Green B.R."/>
            <person name="Grisdale C."/>
            <person name="Hempe F."/>
            <person name="Henrissat B."/>
            <person name="Hoppner M.P."/>
            <person name="Ishida K.-I."/>
            <person name="Kim E."/>
            <person name="Koreny L."/>
            <person name="Kroth P.G."/>
            <person name="Liu Y."/>
            <person name="Malik S.-B."/>
            <person name="Maier U.G."/>
            <person name="McRose D."/>
            <person name="Mock T."/>
            <person name="Neilson J.A."/>
            <person name="Onodera N.T."/>
            <person name="Poole A.M."/>
            <person name="Pritham E.J."/>
            <person name="Richards T.A."/>
            <person name="Rocap G."/>
            <person name="Roy S.W."/>
            <person name="Sarai C."/>
            <person name="Schaack S."/>
            <person name="Shirato S."/>
            <person name="Slamovits C.H."/>
            <person name="Spencer D.F."/>
            <person name="Suzuki S."/>
            <person name="Worden A.Z."/>
            <person name="Zauner S."/>
            <person name="Barry K."/>
            <person name="Bell C."/>
            <person name="Bharti A.K."/>
            <person name="Crow J.A."/>
            <person name="Grimwood J."/>
            <person name="Kramer R."/>
            <person name="Lindquist E."/>
            <person name="Lucas S."/>
            <person name="Salamov A."/>
            <person name="McFadden G.I."/>
            <person name="Lane C.E."/>
            <person name="Keeling P.J."/>
            <person name="Gray M.W."/>
            <person name="Grigoriev I.V."/>
            <person name="Archibald J.M."/>
        </authorList>
    </citation>
    <scope>NUCLEOTIDE SEQUENCE</scope>
    <source>
        <strain evidence="6">CCMP2712</strain>
    </source>
</reference>
<dbReference type="PaxDb" id="55529-EKX52921"/>
<dbReference type="KEGG" id="gtt:GUITHDRAFT_133328"/>
<evidence type="ECO:0000256" key="1">
    <source>
        <dbReference type="SAM" id="Coils"/>
    </source>
</evidence>
<evidence type="ECO:0000313" key="4">
    <source>
        <dbReference type="EMBL" id="EKX52921.1"/>
    </source>
</evidence>
<accession>L1JWH4</accession>
<dbReference type="HOGENOM" id="CLU_490446_0_0_1"/>
<organism evidence="4">
    <name type="scientific">Guillardia theta (strain CCMP2712)</name>
    <name type="common">Cryptophyte</name>
    <dbReference type="NCBI Taxonomy" id="905079"/>
    <lineage>
        <taxon>Eukaryota</taxon>
        <taxon>Cryptophyceae</taxon>
        <taxon>Pyrenomonadales</taxon>
        <taxon>Geminigeraceae</taxon>
        <taxon>Guillardia</taxon>
    </lineage>
</organism>
<dbReference type="Pfam" id="PF00498">
    <property type="entry name" value="FHA"/>
    <property type="match status" value="1"/>
</dbReference>
<dbReference type="GeneID" id="17309566"/>
<gene>
    <name evidence="4" type="ORF">GUITHDRAFT_133328</name>
</gene>
<dbReference type="EMBL" id="JH992971">
    <property type="protein sequence ID" value="EKX52921.1"/>
    <property type="molecule type" value="Genomic_DNA"/>
</dbReference>
<dbReference type="InterPro" id="IPR000253">
    <property type="entry name" value="FHA_dom"/>
</dbReference>
<dbReference type="InterPro" id="IPR008984">
    <property type="entry name" value="SMAD_FHA_dom_sf"/>
</dbReference>
<name>L1JWH4_GUITC</name>
<dbReference type="Gene3D" id="2.60.200.20">
    <property type="match status" value="1"/>
</dbReference>
<proteinExistence type="predicted"/>
<dbReference type="PROSITE" id="PS50006">
    <property type="entry name" value="FHA_DOMAIN"/>
    <property type="match status" value="1"/>
</dbReference>
<feature type="domain" description="FHA" evidence="3">
    <location>
        <begin position="24"/>
        <end position="72"/>
    </location>
</feature>
<feature type="coiled-coil region" evidence="1">
    <location>
        <begin position="298"/>
        <end position="362"/>
    </location>
</feature>
<feature type="coiled-coil region" evidence="1">
    <location>
        <begin position="480"/>
        <end position="507"/>
    </location>
</feature>
<dbReference type="AlphaFoldDB" id="L1JWH4"/>
<reference evidence="5" key="3">
    <citation type="submission" date="2016-03" db="UniProtKB">
        <authorList>
            <consortium name="EnsemblProtists"/>
        </authorList>
    </citation>
    <scope>IDENTIFICATION</scope>
</reference>
<evidence type="ECO:0000256" key="2">
    <source>
        <dbReference type="SAM" id="MobiDB-lite"/>
    </source>
</evidence>
<keyword evidence="6" id="KW-1185">Reference proteome</keyword>
<protein>
    <recommendedName>
        <fullName evidence="3">FHA domain-containing protein</fullName>
    </recommendedName>
</protein>
<reference evidence="4 6" key="1">
    <citation type="journal article" date="2012" name="Nature">
        <title>Algal genomes reveal evolutionary mosaicism and the fate of nucleomorphs.</title>
        <authorList>
            <consortium name="DOE Joint Genome Institute"/>
            <person name="Curtis B.A."/>
            <person name="Tanifuji G."/>
            <person name="Burki F."/>
            <person name="Gruber A."/>
            <person name="Irimia M."/>
            <person name="Maruyama S."/>
            <person name="Arias M.C."/>
            <person name="Ball S.G."/>
            <person name="Gile G.H."/>
            <person name="Hirakawa Y."/>
            <person name="Hopkins J.F."/>
            <person name="Kuo A."/>
            <person name="Rensing S.A."/>
            <person name="Schmutz J."/>
            <person name="Symeonidi A."/>
            <person name="Elias M."/>
            <person name="Eveleigh R.J."/>
            <person name="Herman E.K."/>
            <person name="Klute M.J."/>
            <person name="Nakayama T."/>
            <person name="Obornik M."/>
            <person name="Reyes-Prieto A."/>
            <person name="Armbrust E.V."/>
            <person name="Aves S.J."/>
            <person name="Beiko R.G."/>
            <person name="Coutinho P."/>
            <person name="Dacks J.B."/>
            <person name="Durnford D.G."/>
            <person name="Fast N.M."/>
            <person name="Green B.R."/>
            <person name="Grisdale C.J."/>
            <person name="Hempel F."/>
            <person name="Henrissat B."/>
            <person name="Hoppner M.P."/>
            <person name="Ishida K."/>
            <person name="Kim E."/>
            <person name="Koreny L."/>
            <person name="Kroth P.G."/>
            <person name="Liu Y."/>
            <person name="Malik S.B."/>
            <person name="Maier U.G."/>
            <person name="McRose D."/>
            <person name="Mock T."/>
            <person name="Neilson J.A."/>
            <person name="Onodera N.T."/>
            <person name="Poole A.M."/>
            <person name="Pritham E.J."/>
            <person name="Richards T.A."/>
            <person name="Rocap G."/>
            <person name="Roy S.W."/>
            <person name="Sarai C."/>
            <person name="Schaack S."/>
            <person name="Shirato S."/>
            <person name="Slamovits C.H."/>
            <person name="Spencer D.F."/>
            <person name="Suzuki S."/>
            <person name="Worden A.Z."/>
            <person name="Zauner S."/>
            <person name="Barry K."/>
            <person name="Bell C."/>
            <person name="Bharti A.K."/>
            <person name="Crow J.A."/>
            <person name="Grimwood J."/>
            <person name="Kramer R."/>
            <person name="Lindquist E."/>
            <person name="Lucas S."/>
            <person name="Salamov A."/>
            <person name="McFadden G.I."/>
            <person name="Lane C.E."/>
            <person name="Keeling P.J."/>
            <person name="Gray M.W."/>
            <person name="Grigoriev I.V."/>
            <person name="Archibald J.M."/>
        </authorList>
    </citation>
    <scope>NUCLEOTIDE SEQUENCE</scope>
    <source>
        <strain evidence="4 6">CCMP2712</strain>
    </source>
</reference>
<evidence type="ECO:0000259" key="3">
    <source>
        <dbReference type="PROSITE" id="PS50006"/>
    </source>
</evidence>